<dbReference type="OrthoDB" id="206452at2759"/>
<evidence type="ECO:0000256" key="9">
    <source>
        <dbReference type="SAM" id="MobiDB-lite"/>
    </source>
</evidence>
<protein>
    <submittedName>
        <fullName evidence="11">DUF1768-domain-containing protein</fullName>
    </submittedName>
</protein>
<name>A0A6A6IYF0_9PLEO</name>
<keyword evidence="6" id="KW-0249">Electron transport</keyword>
<feature type="compositionally biased region" description="Polar residues" evidence="9">
    <location>
        <begin position="216"/>
        <end position="226"/>
    </location>
</feature>
<dbReference type="GO" id="GO:0022904">
    <property type="term" value="P:respiratory electron transport chain"/>
    <property type="evidence" value="ECO:0007669"/>
    <property type="project" value="InterPro"/>
</dbReference>
<feature type="region of interest" description="Disordered" evidence="9">
    <location>
        <begin position="175"/>
        <end position="226"/>
    </location>
</feature>
<dbReference type="PANTHER" id="PTHR12653">
    <property type="entry name" value="NADH-UBIQUINONE OXIDOREDUCTASE 13 KD-B SUBUNIT"/>
    <property type="match status" value="1"/>
</dbReference>
<keyword evidence="8" id="KW-0472">Membrane</keyword>
<keyword evidence="3" id="KW-0813">Transport</keyword>
<dbReference type="NCBIfam" id="TIGR02464">
    <property type="entry name" value="ribofla_fusion"/>
    <property type="match status" value="1"/>
</dbReference>
<evidence type="ECO:0000313" key="12">
    <source>
        <dbReference type="Proteomes" id="UP000800094"/>
    </source>
</evidence>
<gene>
    <name evidence="11" type="ORF">BU26DRAFT_600944</name>
</gene>
<feature type="domain" description="NADAR" evidence="10">
    <location>
        <begin position="235"/>
        <end position="390"/>
    </location>
</feature>
<proteinExistence type="inferred from homology"/>
<evidence type="ECO:0000256" key="5">
    <source>
        <dbReference type="ARBA" id="ARBA00022792"/>
    </source>
</evidence>
<keyword evidence="4" id="KW-0679">Respiratory chain</keyword>
<comment type="similarity">
    <text evidence="2">Belongs to the complex I NDUFA5 subunit family.</text>
</comment>
<dbReference type="EMBL" id="ML987190">
    <property type="protein sequence ID" value="KAF2255434.1"/>
    <property type="molecule type" value="Genomic_DNA"/>
</dbReference>
<dbReference type="AlphaFoldDB" id="A0A6A6IYF0"/>
<evidence type="ECO:0000256" key="8">
    <source>
        <dbReference type="ARBA" id="ARBA00023136"/>
    </source>
</evidence>
<dbReference type="GO" id="GO:0005743">
    <property type="term" value="C:mitochondrial inner membrane"/>
    <property type="evidence" value="ECO:0007669"/>
    <property type="project" value="UniProtKB-SubCell"/>
</dbReference>
<reference evidence="11" key="1">
    <citation type="journal article" date="2020" name="Stud. Mycol.">
        <title>101 Dothideomycetes genomes: a test case for predicting lifestyles and emergence of pathogens.</title>
        <authorList>
            <person name="Haridas S."/>
            <person name="Albert R."/>
            <person name="Binder M."/>
            <person name="Bloem J."/>
            <person name="Labutti K."/>
            <person name="Salamov A."/>
            <person name="Andreopoulos B."/>
            <person name="Baker S."/>
            <person name="Barry K."/>
            <person name="Bills G."/>
            <person name="Bluhm B."/>
            <person name="Cannon C."/>
            <person name="Castanera R."/>
            <person name="Culley D."/>
            <person name="Daum C."/>
            <person name="Ezra D."/>
            <person name="Gonzalez J."/>
            <person name="Henrissat B."/>
            <person name="Kuo A."/>
            <person name="Liang C."/>
            <person name="Lipzen A."/>
            <person name="Lutzoni F."/>
            <person name="Magnuson J."/>
            <person name="Mondo S."/>
            <person name="Nolan M."/>
            <person name="Ohm R."/>
            <person name="Pangilinan J."/>
            <person name="Park H.-J."/>
            <person name="Ramirez L."/>
            <person name="Alfaro M."/>
            <person name="Sun H."/>
            <person name="Tritt A."/>
            <person name="Yoshinaga Y."/>
            <person name="Zwiers L.-H."/>
            <person name="Turgeon B."/>
            <person name="Goodwin S."/>
            <person name="Spatafora J."/>
            <person name="Crous P."/>
            <person name="Grigoriev I."/>
        </authorList>
    </citation>
    <scope>NUCLEOTIDE SEQUENCE</scope>
    <source>
        <strain evidence="11">CBS 122368</strain>
    </source>
</reference>
<dbReference type="InterPro" id="IPR037238">
    <property type="entry name" value="YbiA-like_sf"/>
</dbReference>
<dbReference type="SUPFAM" id="SSF143990">
    <property type="entry name" value="YbiA-like"/>
    <property type="match status" value="1"/>
</dbReference>
<feature type="compositionally biased region" description="Basic and acidic residues" evidence="9">
    <location>
        <begin position="195"/>
        <end position="215"/>
    </location>
</feature>
<dbReference type="RefSeq" id="XP_033690438.1">
    <property type="nucleotide sequence ID" value="XM_033835218.1"/>
</dbReference>
<comment type="subcellular location">
    <subcellularLocation>
        <location evidence="1">Mitochondrion inner membrane</location>
        <topology evidence="1">Peripheral membrane protein</topology>
        <orientation evidence="1">Matrix side</orientation>
    </subcellularLocation>
</comment>
<accession>A0A6A6IYF0</accession>
<evidence type="ECO:0000256" key="1">
    <source>
        <dbReference type="ARBA" id="ARBA00004443"/>
    </source>
</evidence>
<keyword evidence="7" id="KW-0496">Mitochondrion</keyword>
<dbReference type="Proteomes" id="UP000800094">
    <property type="component" value="Unassembled WGS sequence"/>
</dbReference>
<dbReference type="Gene3D" id="1.10.357.40">
    <property type="entry name" value="YbiA-like"/>
    <property type="match status" value="1"/>
</dbReference>
<dbReference type="GeneID" id="54588548"/>
<dbReference type="CDD" id="cd15457">
    <property type="entry name" value="NADAR"/>
    <property type="match status" value="1"/>
</dbReference>
<evidence type="ECO:0000256" key="3">
    <source>
        <dbReference type="ARBA" id="ARBA00022448"/>
    </source>
</evidence>
<dbReference type="InterPro" id="IPR006806">
    <property type="entry name" value="NDUFA5"/>
</dbReference>
<evidence type="ECO:0000259" key="10">
    <source>
        <dbReference type="Pfam" id="PF08719"/>
    </source>
</evidence>
<evidence type="ECO:0000256" key="7">
    <source>
        <dbReference type="ARBA" id="ARBA00023128"/>
    </source>
</evidence>
<sequence length="414" mass="46558">MKGDKDYMLERAVLTVKINPEPQYTADIISELESRIDAALIEEVIQVAEGEHKLVDKMVKARIWEDLEEQAPRGNGRPLSAVWAPIVQRRSHYPVHEHLYIRTGSTARTTVWSIALIPFQDPVGAMSDPRVPIVNSHNAVLSNAAKDPETILSLPASLFTTFPFPSLHSRRVVPKTTAAMPKAKPKAVAKPKSGGKADSEARTRPRRNAKEKAKDATSTGSDTRSAVATDETPLFFWKETEQEAGFLSPWFECPFEADDGKMYESVGHKIMAEKARLFNDSNALRRILATKSADEQKALGRSIRKFNEQIWQDNGPMICKRANYTKFLRSARRNDLQKWLLDTGERELVFASPSDRFWGIGLGAAEAEQTSREEWGQNVLGKDLMEVREKVIQLNDPSFGEAFDKFGGRSNVYW</sequence>
<organism evidence="11 12">
    <name type="scientific">Trematosphaeria pertusa</name>
    <dbReference type="NCBI Taxonomy" id="390896"/>
    <lineage>
        <taxon>Eukaryota</taxon>
        <taxon>Fungi</taxon>
        <taxon>Dikarya</taxon>
        <taxon>Ascomycota</taxon>
        <taxon>Pezizomycotina</taxon>
        <taxon>Dothideomycetes</taxon>
        <taxon>Pleosporomycetidae</taxon>
        <taxon>Pleosporales</taxon>
        <taxon>Massarineae</taxon>
        <taxon>Trematosphaeriaceae</taxon>
        <taxon>Trematosphaeria</taxon>
    </lineage>
</organism>
<keyword evidence="12" id="KW-1185">Reference proteome</keyword>
<evidence type="ECO:0000313" key="11">
    <source>
        <dbReference type="EMBL" id="KAF2255434.1"/>
    </source>
</evidence>
<evidence type="ECO:0000256" key="4">
    <source>
        <dbReference type="ARBA" id="ARBA00022660"/>
    </source>
</evidence>
<dbReference type="Pfam" id="PF08719">
    <property type="entry name" value="NADAR"/>
    <property type="match status" value="1"/>
</dbReference>
<evidence type="ECO:0000256" key="6">
    <source>
        <dbReference type="ARBA" id="ARBA00022982"/>
    </source>
</evidence>
<evidence type="ECO:0000256" key="2">
    <source>
        <dbReference type="ARBA" id="ARBA00010261"/>
    </source>
</evidence>
<dbReference type="PANTHER" id="PTHR12653:SF0">
    <property type="entry name" value="NADH DEHYDROGENASE [UBIQUINONE] 1 ALPHA SUBCOMPLEX SUBUNIT 5"/>
    <property type="match status" value="1"/>
</dbReference>
<dbReference type="InterPro" id="IPR012816">
    <property type="entry name" value="NADAR"/>
</dbReference>
<keyword evidence="5" id="KW-0999">Mitochondrion inner membrane</keyword>